<evidence type="ECO:0000313" key="3">
    <source>
        <dbReference type="Proteomes" id="UP001054945"/>
    </source>
</evidence>
<proteinExistence type="predicted"/>
<sequence>MLMGLRYAPTANALSCAIGFKLSAEPFQPLSKSCTKNQSFHLEPIFPRSQISDTSATIRMALYGREKKLKTDIKKKNEKRDKEKKKKKSFSIFIHSPTQRSEPGCRLRLKYGNTYSAKRKGSVKDEPNKPPYPERVVGGKGAMPPRFFGIFLATNHLSCKIT</sequence>
<organism evidence="2 3">
    <name type="scientific">Caerostris extrusa</name>
    <name type="common">Bark spider</name>
    <name type="synonym">Caerostris bankana</name>
    <dbReference type="NCBI Taxonomy" id="172846"/>
    <lineage>
        <taxon>Eukaryota</taxon>
        <taxon>Metazoa</taxon>
        <taxon>Ecdysozoa</taxon>
        <taxon>Arthropoda</taxon>
        <taxon>Chelicerata</taxon>
        <taxon>Arachnida</taxon>
        <taxon>Araneae</taxon>
        <taxon>Araneomorphae</taxon>
        <taxon>Entelegynae</taxon>
        <taxon>Araneoidea</taxon>
        <taxon>Araneidae</taxon>
        <taxon>Caerostris</taxon>
    </lineage>
</organism>
<dbReference type="EMBL" id="BPLR01006866">
    <property type="protein sequence ID" value="GIY12924.1"/>
    <property type="molecule type" value="Genomic_DNA"/>
</dbReference>
<comment type="caution">
    <text evidence="2">The sequence shown here is derived from an EMBL/GenBank/DDBJ whole genome shotgun (WGS) entry which is preliminary data.</text>
</comment>
<feature type="region of interest" description="Disordered" evidence="1">
    <location>
        <begin position="73"/>
        <end position="105"/>
    </location>
</feature>
<evidence type="ECO:0000313" key="2">
    <source>
        <dbReference type="EMBL" id="GIY12924.1"/>
    </source>
</evidence>
<dbReference type="Proteomes" id="UP001054945">
    <property type="component" value="Unassembled WGS sequence"/>
</dbReference>
<protein>
    <submittedName>
        <fullName evidence="2">Uncharacterized protein</fullName>
    </submittedName>
</protein>
<evidence type="ECO:0000256" key="1">
    <source>
        <dbReference type="SAM" id="MobiDB-lite"/>
    </source>
</evidence>
<keyword evidence="3" id="KW-1185">Reference proteome</keyword>
<reference evidence="2 3" key="1">
    <citation type="submission" date="2021-06" db="EMBL/GenBank/DDBJ databases">
        <title>Caerostris extrusa draft genome.</title>
        <authorList>
            <person name="Kono N."/>
            <person name="Arakawa K."/>
        </authorList>
    </citation>
    <scope>NUCLEOTIDE SEQUENCE [LARGE SCALE GENOMIC DNA]</scope>
</reference>
<dbReference type="AlphaFoldDB" id="A0AAV4QX84"/>
<name>A0AAV4QX84_CAEEX</name>
<accession>A0AAV4QX84</accession>
<gene>
    <name evidence="2" type="ORF">CEXT_113721</name>
</gene>